<keyword evidence="4 6" id="KW-1133">Transmembrane helix</keyword>
<feature type="transmembrane region" description="Helical" evidence="6">
    <location>
        <begin position="99"/>
        <end position="119"/>
    </location>
</feature>
<gene>
    <name evidence="7" type="primary">Cd63_1</name>
    <name evidence="7" type="ORF">Bhyg_15740</name>
</gene>
<keyword evidence="3 6" id="KW-0812">Transmembrane</keyword>
<reference evidence="7" key="1">
    <citation type="submission" date="2022-07" db="EMBL/GenBank/DDBJ databases">
        <authorList>
            <person name="Trinca V."/>
            <person name="Uliana J.V.C."/>
            <person name="Torres T.T."/>
            <person name="Ward R.J."/>
            <person name="Monesi N."/>
        </authorList>
    </citation>
    <scope>NUCLEOTIDE SEQUENCE</scope>
    <source>
        <strain evidence="7">HSMRA1968</strain>
        <tissue evidence="7">Whole embryos</tissue>
    </source>
</reference>
<keyword evidence="5 6" id="KW-0472">Membrane</keyword>
<evidence type="ECO:0000256" key="2">
    <source>
        <dbReference type="ARBA" id="ARBA00006840"/>
    </source>
</evidence>
<comment type="subcellular location">
    <subcellularLocation>
        <location evidence="1 6">Membrane</location>
        <topology evidence="1 6">Multi-pass membrane protein</topology>
    </subcellularLocation>
</comment>
<evidence type="ECO:0000256" key="5">
    <source>
        <dbReference type="ARBA" id="ARBA00023136"/>
    </source>
</evidence>
<dbReference type="PANTHER" id="PTHR19282:SF28">
    <property type="entry name" value="TETRASPANIN"/>
    <property type="match status" value="1"/>
</dbReference>
<dbReference type="EMBL" id="WJQU01002620">
    <property type="protein sequence ID" value="KAJ6632654.1"/>
    <property type="molecule type" value="Genomic_DNA"/>
</dbReference>
<dbReference type="PANTHER" id="PTHR19282">
    <property type="entry name" value="TETRASPANIN"/>
    <property type="match status" value="1"/>
</dbReference>
<dbReference type="Gene3D" id="1.10.1450.10">
    <property type="entry name" value="Tetraspanin"/>
    <property type="match status" value="1"/>
</dbReference>
<dbReference type="PRINTS" id="PR00259">
    <property type="entry name" value="TMFOUR"/>
</dbReference>
<protein>
    <recommendedName>
        <fullName evidence="6">Tetraspanin</fullName>
    </recommendedName>
</protein>
<dbReference type="InterPro" id="IPR000301">
    <property type="entry name" value="Tetraspanin_animals"/>
</dbReference>
<evidence type="ECO:0000313" key="8">
    <source>
        <dbReference type="Proteomes" id="UP001151699"/>
    </source>
</evidence>
<dbReference type="InterPro" id="IPR008952">
    <property type="entry name" value="Tetraspanin_EC2_sf"/>
</dbReference>
<evidence type="ECO:0000256" key="1">
    <source>
        <dbReference type="ARBA" id="ARBA00004141"/>
    </source>
</evidence>
<proteinExistence type="inferred from homology"/>
<organism evidence="7 8">
    <name type="scientific">Pseudolycoriella hygida</name>
    <dbReference type="NCBI Taxonomy" id="35572"/>
    <lineage>
        <taxon>Eukaryota</taxon>
        <taxon>Metazoa</taxon>
        <taxon>Ecdysozoa</taxon>
        <taxon>Arthropoda</taxon>
        <taxon>Hexapoda</taxon>
        <taxon>Insecta</taxon>
        <taxon>Pterygota</taxon>
        <taxon>Neoptera</taxon>
        <taxon>Endopterygota</taxon>
        <taxon>Diptera</taxon>
        <taxon>Nematocera</taxon>
        <taxon>Sciaroidea</taxon>
        <taxon>Sciaridae</taxon>
        <taxon>Pseudolycoriella</taxon>
    </lineage>
</organism>
<comment type="caution">
    <text evidence="7">The sequence shown here is derived from an EMBL/GenBank/DDBJ whole genome shotgun (WGS) entry which is preliminary data.</text>
</comment>
<name>A0A9Q0RUS6_9DIPT</name>
<dbReference type="CDD" id="cd03127">
    <property type="entry name" value="tetraspanin_LEL"/>
    <property type="match status" value="1"/>
</dbReference>
<comment type="similarity">
    <text evidence="2 6">Belongs to the tetraspanin (TM4SF) family.</text>
</comment>
<dbReference type="GO" id="GO:0005886">
    <property type="term" value="C:plasma membrane"/>
    <property type="evidence" value="ECO:0007669"/>
    <property type="project" value="TreeGrafter"/>
</dbReference>
<evidence type="ECO:0000256" key="6">
    <source>
        <dbReference type="RuleBase" id="RU361218"/>
    </source>
</evidence>
<evidence type="ECO:0000313" key="7">
    <source>
        <dbReference type="EMBL" id="KAJ6632654.1"/>
    </source>
</evidence>
<evidence type="ECO:0000256" key="4">
    <source>
        <dbReference type="ARBA" id="ARBA00022989"/>
    </source>
</evidence>
<sequence length="299" mass="33857">MDTMPTGPYNKSSFGMKCMKFLLILINVLYLIISFLMISGATTLKVIFGEHYFELWYASTVDSLSSLWIATGCFLLALSIFGMAAAIKESTLMTNFYGLFLCLIFILQMAAAITGFTLITQADGIVRQTLQSMMYNSFSGQDTIDWIQRTFECCGNDAPSDWENLGRFYGSYTTREYDYFNDSTQAYSTLRMPKSCCQPNSNYDMNYYTCERYFTRGCHGPVNSIVSQSVMMIGSSALAVGVVQILGVVCAFMYARIIRRNKTNRDIHRWAIHESMGFDRPAFVDRTPNSETIDGEKHI</sequence>
<dbReference type="AlphaFoldDB" id="A0A9Q0RUS6"/>
<dbReference type="Proteomes" id="UP001151699">
    <property type="component" value="Unassembled WGS sequence"/>
</dbReference>
<dbReference type="Pfam" id="PF00335">
    <property type="entry name" value="Tetraspanin"/>
    <property type="match status" value="1"/>
</dbReference>
<feature type="transmembrane region" description="Helical" evidence="6">
    <location>
        <begin position="21"/>
        <end position="47"/>
    </location>
</feature>
<accession>A0A9Q0RUS6</accession>
<dbReference type="SUPFAM" id="SSF48652">
    <property type="entry name" value="Tetraspanin"/>
    <property type="match status" value="1"/>
</dbReference>
<feature type="transmembrane region" description="Helical" evidence="6">
    <location>
        <begin position="230"/>
        <end position="255"/>
    </location>
</feature>
<dbReference type="InterPro" id="IPR018499">
    <property type="entry name" value="Tetraspanin/Peripherin"/>
</dbReference>
<evidence type="ECO:0000256" key="3">
    <source>
        <dbReference type="ARBA" id="ARBA00022692"/>
    </source>
</evidence>
<dbReference type="PIRSF" id="PIRSF002419">
    <property type="entry name" value="Tetraspanin"/>
    <property type="match status" value="1"/>
</dbReference>
<feature type="transmembrane region" description="Helical" evidence="6">
    <location>
        <begin position="67"/>
        <end position="87"/>
    </location>
</feature>
<dbReference type="OrthoDB" id="10051815at2759"/>
<keyword evidence="8" id="KW-1185">Reference proteome</keyword>